<evidence type="ECO:0000259" key="6">
    <source>
        <dbReference type="PROSITE" id="PS50089"/>
    </source>
</evidence>
<dbReference type="PROSITE" id="PS50089">
    <property type="entry name" value="ZF_RING_2"/>
    <property type="match status" value="1"/>
</dbReference>
<keyword evidence="2 4" id="KW-0863">Zinc-finger</keyword>
<dbReference type="OrthoDB" id="8062037at2759"/>
<evidence type="ECO:0000256" key="1">
    <source>
        <dbReference type="ARBA" id="ARBA00022723"/>
    </source>
</evidence>
<evidence type="ECO:0000256" key="4">
    <source>
        <dbReference type="PROSITE-ProRule" id="PRU00175"/>
    </source>
</evidence>
<comment type="caution">
    <text evidence="7">The sequence shown here is derived from an EMBL/GenBank/DDBJ whole genome shotgun (WGS) entry which is preliminary data.</text>
</comment>
<dbReference type="PANTHER" id="PTHR15710:SF243">
    <property type="entry name" value="E3 UBIQUITIN-PROTEIN LIGASE PRAJA-2 ISOFORM X1"/>
    <property type="match status" value="1"/>
</dbReference>
<feature type="region of interest" description="Disordered" evidence="5">
    <location>
        <begin position="443"/>
        <end position="510"/>
    </location>
</feature>
<dbReference type="Pfam" id="PF13639">
    <property type="entry name" value="zf-RING_2"/>
    <property type="match status" value="1"/>
</dbReference>
<name>A0A179G5D8_METCM</name>
<protein>
    <submittedName>
        <fullName evidence="7">Ring-finger domain-containing protein</fullName>
    </submittedName>
</protein>
<dbReference type="GO" id="GO:0005737">
    <property type="term" value="C:cytoplasm"/>
    <property type="evidence" value="ECO:0007669"/>
    <property type="project" value="TreeGrafter"/>
</dbReference>
<keyword evidence="1" id="KW-0479">Metal-binding</keyword>
<feature type="region of interest" description="Disordered" evidence="5">
    <location>
        <begin position="116"/>
        <end position="141"/>
    </location>
</feature>
<feature type="region of interest" description="Disordered" evidence="5">
    <location>
        <begin position="156"/>
        <end position="290"/>
    </location>
</feature>
<gene>
    <name evidence="7" type="ORF">VFPPC_12831</name>
</gene>
<dbReference type="GeneID" id="28854602"/>
<keyword evidence="8" id="KW-1185">Reference proteome</keyword>
<dbReference type="EMBL" id="LSBJ02000001">
    <property type="protein sequence ID" value="OAQ72698.1"/>
    <property type="molecule type" value="Genomic_DNA"/>
</dbReference>
<dbReference type="GO" id="GO:0061630">
    <property type="term" value="F:ubiquitin protein ligase activity"/>
    <property type="evidence" value="ECO:0007669"/>
    <property type="project" value="TreeGrafter"/>
</dbReference>
<feature type="compositionally biased region" description="Polar residues" evidence="5">
    <location>
        <begin position="612"/>
        <end position="630"/>
    </location>
</feature>
<dbReference type="RefSeq" id="XP_018148781.1">
    <property type="nucleotide sequence ID" value="XM_018290608.1"/>
</dbReference>
<feature type="region of interest" description="Disordered" evidence="5">
    <location>
        <begin position="578"/>
        <end position="649"/>
    </location>
</feature>
<evidence type="ECO:0000313" key="8">
    <source>
        <dbReference type="Proteomes" id="UP000078397"/>
    </source>
</evidence>
<feature type="domain" description="RING-type" evidence="6">
    <location>
        <begin position="340"/>
        <end position="388"/>
    </location>
</feature>
<dbReference type="InterPro" id="IPR013083">
    <property type="entry name" value="Znf_RING/FYVE/PHD"/>
</dbReference>
<feature type="compositionally biased region" description="Polar residues" evidence="5">
    <location>
        <begin position="254"/>
        <end position="282"/>
    </location>
</feature>
<dbReference type="KEGG" id="pchm:VFPPC_12831"/>
<evidence type="ECO:0000256" key="3">
    <source>
        <dbReference type="ARBA" id="ARBA00022833"/>
    </source>
</evidence>
<proteinExistence type="predicted"/>
<dbReference type="GO" id="GO:0016567">
    <property type="term" value="P:protein ubiquitination"/>
    <property type="evidence" value="ECO:0007669"/>
    <property type="project" value="TreeGrafter"/>
</dbReference>
<dbReference type="SUPFAM" id="SSF57850">
    <property type="entry name" value="RING/U-box"/>
    <property type="match status" value="1"/>
</dbReference>
<feature type="compositionally biased region" description="Polar residues" evidence="5">
    <location>
        <begin position="500"/>
        <end position="510"/>
    </location>
</feature>
<evidence type="ECO:0000256" key="2">
    <source>
        <dbReference type="ARBA" id="ARBA00022771"/>
    </source>
</evidence>
<feature type="compositionally biased region" description="Basic residues" evidence="5">
    <location>
        <begin position="243"/>
        <end position="253"/>
    </location>
</feature>
<reference evidence="7 8" key="1">
    <citation type="journal article" date="2016" name="PLoS Pathog.">
        <title>Biosynthesis of antibiotic leucinostatins in bio-control fungus Purpureocillium lilacinum and their inhibition on phytophthora revealed by genome mining.</title>
        <authorList>
            <person name="Wang G."/>
            <person name="Liu Z."/>
            <person name="Lin R."/>
            <person name="Li E."/>
            <person name="Mao Z."/>
            <person name="Ling J."/>
            <person name="Yang Y."/>
            <person name="Yin W.B."/>
            <person name="Xie B."/>
        </authorList>
    </citation>
    <scope>NUCLEOTIDE SEQUENCE [LARGE SCALE GENOMIC DNA]</scope>
    <source>
        <strain evidence="7">170</strain>
    </source>
</reference>
<accession>A0A179G5D8</accession>
<dbReference type="PANTHER" id="PTHR15710">
    <property type="entry name" value="E3 UBIQUITIN-PROTEIN LIGASE PRAJA"/>
    <property type="match status" value="1"/>
</dbReference>
<dbReference type="GO" id="GO:0008270">
    <property type="term" value="F:zinc ion binding"/>
    <property type="evidence" value="ECO:0007669"/>
    <property type="project" value="UniProtKB-KW"/>
</dbReference>
<dbReference type="STRING" id="1380566.A0A179G5D8"/>
<evidence type="ECO:0000256" key="5">
    <source>
        <dbReference type="SAM" id="MobiDB-lite"/>
    </source>
</evidence>
<organism evidence="7 8">
    <name type="scientific">Pochonia chlamydosporia 170</name>
    <dbReference type="NCBI Taxonomy" id="1380566"/>
    <lineage>
        <taxon>Eukaryota</taxon>
        <taxon>Fungi</taxon>
        <taxon>Dikarya</taxon>
        <taxon>Ascomycota</taxon>
        <taxon>Pezizomycotina</taxon>
        <taxon>Sordariomycetes</taxon>
        <taxon>Hypocreomycetidae</taxon>
        <taxon>Hypocreales</taxon>
        <taxon>Clavicipitaceae</taxon>
        <taxon>Pochonia</taxon>
    </lineage>
</organism>
<dbReference type="InterPro" id="IPR001841">
    <property type="entry name" value="Znf_RING"/>
</dbReference>
<dbReference type="Gene3D" id="3.30.40.10">
    <property type="entry name" value="Zinc/RING finger domain, C3HC4 (zinc finger)"/>
    <property type="match status" value="1"/>
</dbReference>
<keyword evidence="3" id="KW-0862">Zinc</keyword>
<sequence length="649" mass="70044">MDQMNLLPNNIQRLESSRDPLQAAQGAWMVHSHNSPIPPWPSQPLPLSSLYFTHQPVFPRPPASLGPVLPAHSGQHGSLPHPDRNMRGFQSQEPLHGLPLASPYWNAPLQPISGMSTTASLNTSEANTSTSTGGFGNLNTNARDLVLRPPAAADWASRGATSATHPVSPSHLTYPDGSLNTSGHQIGAPTAIPSYPVSPISPRRPGQTASPSSFRPHRPQPSTAGPGYRDNSGLLTPSSDRRRQAHSRARRTLGTRQSGSDPSRPQDDSTTQQMLGDSPTSRSNRRGPHGLSAVQVEDMMMRQMQMFRGTAQSKMVASKAALQALESVEVSALPETERTCVICYNDYGVASPEGINEAPLRIPQCKHIFGDHCIKKWLDDSDSCPYCRSKLQSEPKHSFGSARTFMQMMRLRGLPLPTGVSEEMIARVVSRPIGESELQELFMRSARSAERRSPPDDASGQDQRRTRQRRSSSGVTGDSHIADLRATQAFTRPDGPGPELQSQPAGSYSGSIFEQNTWMELPSPPAFISSEPFSSQLPPRSSLVGVGHNPVASGRRGAVAESSASRATRARRIDLQGTVIANGSSIPPPAMPNPLQRLPNQRRPSMSIPGVGTTSRSSSATQPNTVSMAASSAPEAELTPLRPSRNRPW</sequence>
<evidence type="ECO:0000313" key="7">
    <source>
        <dbReference type="EMBL" id="OAQ72698.1"/>
    </source>
</evidence>
<dbReference type="AlphaFoldDB" id="A0A179G5D8"/>
<feature type="compositionally biased region" description="Polar residues" evidence="5">
    <location>
        <begin position="159"/>
        <end position="171"/>
    </location>
</feature>
<dbReference type="Proteomes" id="UP000078397">
    <property type="component" value="Unassembled WGS sequence"/>
</dbReference>